<evidence type="ECO:0000256" key="5">
    <source>
        <dbReference type="SAM" id="MobiDB-lite"/>
    </source>
</evidence>
<evidence type="ECO:0000256" key="1">
    <source>
        <dbReference type="ARBA" id="ARBA00005417"/>
    </source>
</evidence>
<dbReference type="RefSeq" id="WP_139468336.1">
    <property type="nucleotide sequence ID" value="NZ_VDMQ01000004.1"/>
</dbReference>
<comment type="caution">
    <text evidence="7">The sequence shown here is derived from an EMBL/GenBank/DDBJ whole genome shotgun (WGS) entry which is preliminary data.</text>
</comment>
<dbReference type="Pfam" id="PF00005">
    <property type="entry name" value="ABC_tran"/>
    <property type="match status" value="2"/>
</dbReference>
<dbReference type="EMBL" id="VDMQ01000004">
    <property type="protein sequence ID" value="TNM55194.1"/>
    <property type="molecule type" value="Genomic_DNA"/>
</dbReference>
<dbReference type="InterPro" id="IPR003439">
    <property type="entry name" value="ABC_transporter-like_ATP-bd"/>
</dbReference>
<protein>
    <submittedName>
        <fullName evidence="7">ABC transporter ATP-binding protein</fullName>
    </submittedName>
</protein>
<dbReference type="Gene3D" id="3.40.50.300">
    <property type="entry name" value="P-loop containing nucleotide triphosphate hydrolases"/>
    <property type="match status" value="2"/>
</dbReference>
<dbReference type="PROSITE" id="PS50893">
    <property type="entry name" value="ABC_TRANSPORTER_2"/>
    <property type="match status" value="2"/>
</dbReference>
<dbReference type="GO" id="GO:0055085">
    <property type="term" value="P:transmembrane transport"/>
    <property type="evidence" value="ECO:0007669"/>
    <property type="project" value="UniProtKB-ARBA"/>
</dbReference>
<dbReference type="PROSITE" id="PS00211">
    <property type="entry name" value="ABC_TRANSPORTER_1"/>
    <property type="match status" value="2"/>
</dbReference>
<keyword evidence="3" id="KW-0547">Nucleotide-binding</keyword>
<dbReference type="InterPro" id="IPR003593">
    <property type="entry name" value="AAA+_ATPase"/>
</dbReference>
<dbReference type="InterPro" id="IPR017871">
    <property type="entry name" value="ABC_transporter-like_CS"/>
</dbReference>
<dbReference type="InterPro" id="IPR027417">
    <property type="entry name" value="P-loop_NTPase"/>
</dbReference>
<dbReference type="GO" id="GO:0005524">
    <property type="term" value="F:ATP binding"/>
    <property type="evidence" value="ECO:0007669"/>
    <property type="project" value="UniProtKB-KW"/>
</dbReference>
<name>A0A5C4X206_9MICO</name>
<feature type="compositionally biased region" description="Low complexity" evidence="5">
    <location>
        <begin position="322"/>
        <end position="332"/>
    </location>
</feature>
<reference evidence="7 8" key="1">
    <citation type="submission" date="2019-06" db="EMBL/GenBank/DDBJ databases">
        <authorList>
            <person name="Mardanova A.M."/>
            <person name="Pudova D.S."/>
            <person name="Shagimardanova E.I."/>
            <person name="Gogoleva N.E."/>
            <person name="Lutfullin M.T."/>
            <person name="Hadieva G.F."/>
            <person name="Sharipova M.R."/>
        </authorList>
    </citation>
    <scope>NUCLEOTIDE SEQUENCE [LARGE SCALE GENOMIC DNA]</scope>
    <source>
        <strain evidence="7 8">MG-1</strain>
    </source>
</reference>
<comment type="similarity">
    <text evidence="1">Belongs to the ABC transporter superfamily.</text>
</comment>
<feature type="region of interest" description="Disordered" evidence="5">
    <location>
        <begin position="300"/>
        <end position="345"/>
    </location>
</feature>
<dbReference type="PANTHER" id="PTHR43776">
    <property type="entry name" value="TRANSPORT ATP-BINDING PROTEIN"/>
    <property type="match status" value="1"/>
</dbReference>
<keyword evidence="4 7" id="KW-0067">ATP-binding</keyword>
<dbReference type="SMART" id="SM00382">
    <property type="entry name" value="AAA"/>
    <property type="match status" value="2"/>
</dbReference>
<organism evidence="7 8">
    <name type="scientific">Brevibacterium sediminis</name>
    <dbReference type="NCBI Taxonomy" id="1857024"/>
    <lineage>
        <taxon>Bacteria</taxon>
        <taxon>Bacillati</taxon>
        <taxon>Actinomycetota</taxon>
        <taxon>Actinomycetes</taxon>
        <taxon>Micrococcales</taxon>
        <taxon>Brevibacteriaceae</taxon>
        <taxon>Brevibacterium</taxon>
    </lineage>
</organism>
<evidence type="ECO:0000259" key="6">
    <source>
        <dbReference type="PROSITE" id="PS50893"/>
    </source>
</evidence>
<feature type="domain" description="ABC transporter" evidence="6">
    <location>
        <begin position="352"/>
        <end position="591"/>
    </location>
</feature>
<proteinExistence type="inferred from homology"/>
<evidence type="ECO:0000313" key="7">
    <source>
        <dbReference type="EMBL" id="TNM55194.1"/>
    </source>
</evidence>
<dbReference type="Proteomes" id="UP000314223">
    <property type="component" value="Unassembled WGS sequence"/>
</dbReference>
<dbReference type="InterPro" id="IPR013563">
    <property type="entry name" value="Oligopep_ABC_C"/>
</dbReference>
<dbReference type="GO" id="GO:0016887">
    <property type="term" value="F:ATP hydrolysis activity"/>
    <property type="evidence" value="ECO:0007669"/>
    <property type="project" value="InterPro"/>
</dbReference>
<accession>A0A5C4X206</accession>
<evidence type="ECO:0000313" key="8">
    <source>
        <dbReference type="Proteomes" id="UP000314223"/>
    </source>
</evidence>
<dbReference type="CDD" id="cd03257">
    <property type="entry name" value="ABC_NikE_OppD_transporters"/>
    <property type="match status" value="2"/>
</dbReference>
<dbReference type="PANTHER" id="PTHR43776:SF7">
    <property type="entry name" value="D,D-DIPEPTIDE TRANSPORT ATP-BINDING PROTEIN DDPF-RELATED"/>
    <property type="match status" value="1"/>
</dbReference>
<dbReference type="GO" id="GO:0015833">
    <property type="term" value="P:peptide transport"/>
    <property type="evidence" value="ECO:0007669"/>
    <property type="project" value="InterPro"/>
</dbReference>
<evidence type="ECO:0000256" key="4">
    <source>
        <dbReference type="ARBA" id="ARBA00022840"/>
    </source>
</evidence>
<evidence type="ECO:0000256" key="3">
    <source>
        <dbReference type="ARBA" id="ARBA00022741"/>
    </source>
</evidence>
<evidence type="ECO:0000256" key="2">
    <source>
        <dbReference type="ARBA" id="ARBA00022448"/>
    </source>
</evidence>
<keyword evidence="2" id="KW-0813">Transport</keyword>
<dbReference type="SUPFAM" id="SSF52540">
    <property type="entry name" value="P-loop containing nucleoside triphosphate hydrolases"/>
    <property type="match status" value="2"/>
</dbReference>
<gene>
    <name evidence="7" type="ORF">FHQ09_08190</name>
</gene>
<sequence length="597" mass="63693">MSPKTETVRHDDANEPNEKIVLRVSDLRVLTNAGDEILHGVDFALSRGEILGLVGESGSGKTTAGLACMGHFREGLKFGSGSVSIWPRGDATHLEVGDLDEVALRDLRGSRIAYIPQDPALSLNPAMRVGEQIREVLDIHDFGVSDRERADRVAEVLVDVGLPADRAYQRRWPHQLSGGQQQRIGIAMAFAMYPDVLILDEPTTGLDVSTQSVVLDTIRQMTVANNVAGLYITHDLAVIKDISDRVAVMLRGDLVEEGPVSAVLERPQHDYTKMLMAAVPDLAGRKTIGDGAAEAKAVAETDEKTHILVSPAEPGGPGGSVVSGSDGDAPDGTAASAGKRDGGAASANAPLLEVKDVALAYGKAQILDGINMVLEPGECTMLLGESGSGKTTLSQCVAGLNDDYQGSVKLRGTELARSTRKRTNEQRVGIQYVFQSPFSSLNPRRSIGQSLTVPLEMSGQGTAASRKAAVEEALDSVRLGRSFYHRRPGDLSGGERQRAAIARALVNAPSVMVCDEITSALDVSVQASIVALLRTLREERQLAMLFVTHNIALSRHIADNLAVLNKGKIVDYGPTAQVLEGPSHEYTRALIADVPKF</sequence>
<dbReference type="Pfam" id="PF08352">
    <property type="entry name" value="oligo_HPY"/>
    <property type="match status" value="2"/>
</dbReference>
<dbReference type="InterPro" id="IPR050319">
    <property type="entry name" value="ABC_transp_ATP-bind"/>
</dbReference>
<feature type="domain" description="ABC transporter" evidence="6">
    <location>
        <begin position="22"/>
        <end position="276"/>
    </location>
</feature>
<dbReference type="AlphaFoldDB" id="A0A5C4X206"/>